<evidence type="ECO:0000256" key="5">
    <source>
        <dbReference type="ARBA" id="ARBA00023136"/>
    </source>
</evidence>
<keyword evidence="3 10" id="KW-0812">Transmembrane</keyword>
<dbReference type="EMBL" id="JABZEC010000001">
    <property type="protein sequence ID" value="NVY95624.1"/>
    <property type="molecule type" value="Genomic_DNA"/>
</dbReference>
<reference evidence="11 12" key="1">
    <citation type="submission" date="2020-06" db="EMBL/GenBank/DDBJ databases">
        <authorList>
            <person name="Kang J."/>
        </authorList>
    </citation>
    <scope>NUCLEOTIDE SEQUENCE [LARGE SCALE GENOMIC DNA]</scope>
    <source>
        <strain evidence="11 12">DCY120</strain>
    </source>
</reference>
<keyword evidence="10" id="KW-0813">Transport</keyword>
<organism evidence="11 12">
    <name type="scientific">Bombilactobacillus apium</name>
    <dbReference type="NCBI Taxonomy" id="2675299"/>
    <lineage>
        <taxon>Bacteria</taxon>
        <taxon>Bacillati</taxon>
        <taxon>Bacillota</taxon>
        <taxon>Bacilli</taxon>
        <taxon>Lactobacillales</taxon>
        <taxon>Lactobacillaceae</taxon>
        <taxon>Bombilactobacillus</taxon>
    </lineage>
</organism>
<dbReference type="GO" id="GO:0005886">
    <property type="term" value="C:plasma membrane"/>
    <property type="evidence" value="ECO:0007669"/>
    <property type="project" value="UniProtKB-SubCell"/>
</dbReference>
<protein>
    <recommendedName>
        <fullName evidence="10">Fluoride-specific ion channel FluC</fullName>
    </recommendedName>
</protein>
<feature type="transmembrane region" description="Helical" evidence="10">
    <location>
        <begin position="61"/>
        <end position="80"/>
    </location>
</feature>
<comment type="catalytic activity">
    <reaction evidence="8">
        <text>fluoride(in) = fluoride(out)</text>
        <dbReference type="Rhea" id="RHEA:76159"/>
        <dbReference type="ChEBI" id="CHEBI:17051"/>
    </reaction>
    <physiologicalReaction direction="left-to-right" evidence="8">
        <dbReference type="Rhea" id="RHEA:76160"/>
    </physiologicalReaction>
</comment>
<feature type="transmembrane region" description="Helical" evidence="10">
    <location>
        <begin position="92"/>
        <end position="118"/>
    </location>
</feature>
<comment type="function">
    <text evidence="9 10">Fluoride-specific ion channel. Important for reducing fluoride concentration in the cell, thus reducing its toxicity.</text>
</comment>
<evidence type="ECO:0000256" key="3">
    <source>
        <dbReference type="ARBA" id="ARBA00022692"/>
    </source>
</evidence>
<dbReference type="InterPro" id="IPR003691">
    <property type="entry name" value="FluC"/>
</dbReference>
<keyword evidence="6 10" id="KW-0407">Ion channel</keyword>
<evidence type="ECO:0000313" key="12">
    <source>
        <dbReference type="Proteomes" id="UP000563523"/>
    </source>
</evidence>
<keyword evidence="10" id="KW-0479">Metal-binding</keyword>
<feature type="binding site" evidence="10">
    <location>
        <position position="72"/>
    </location>
    <ligand>
        <name>Na(+)</name>
        <dbReference type="ChEBI" id="CHEBI:29101"/>
        <note>structural</note>
    </ligand>
</feature>
<evidence type="ECO:0000256" key="7">
    <source>
        <dbReference type="ARBA" id="ARBA00035120"/>
    </source>
</evidence>
<evidence type="ECO:0000256" key="4">
    <source>
        <dbReference type="ARBA" id="ARBA00022989"/>
    </source>
</evidence>
<comment type="similarity">
    <text evidence="7 10">Belongs to the fluoride channel Fluc/FEX (TC 1.A.43) family.</text>
</comment>
<accession>A0A850QV23</accession>
<keyword evidence="2 10" id="KW-1003">Cell membrane</keyword>
<dbReference type="GO" id="GO:0062054">
    <property type="term" value="F:fluoride channel activity"/>
    <property type="evidence" value="ECO:0007669"/>
    <property type="project" value="UniProtKB-UniRule"/>
</dbReference>
<comment type="caution">
    <text evidence="11">The sequence shown here is derived from an EMBL/GenBank/DDBJ whole genome shotgun (WGS) entry which is preliminary data.</text>
</comment>
<sequence length="126" mass="13773">MTGILVFIGGMLGGALRYSLLQLISTPVTNWLGLLLINLLGSGLLTFWNRYGLEQLKLRPALLTAGGMGVLGGFTSYSAFSLDFLKLLLHQQWILAGFYVILTIAGSLLAAFLGNFLAQRLIEFHR</sequence>
<name>A0A850QV23_9LACO</name>
<dbReference type="Pfam" id="PF02537">
    <property type="entry name" value="CRCB"/>
    <property type="match status" value="1"/>
</dbReference>
<dbReference type="RefSeq" id="WP_176941799.1">
    <property type="nucleotide sequence ID" value="NZ_JABZEC010000001.1"/>
</dbReference>
<keyword evidence="10" id="KW-0915">Sodium</keyword>
<keyword evidence="10" id="KW-0406">Ion transport</keyword>
<evidence type="ECO:0000256" key="9">
    <source>
        <dbReference type="ARBA" id="ARBA00049940"/>
    </source>
</evidence>
<keyword evidence="4 10" id="KW-1133">Transmembrane helix</keyword>
<dbReference type="GO" id="GO:0046872">
    <property type="term" value="F:metal ion binding"/>
    <property type="evidence" value="ECO:0007669"/>
    <property type="project" value="UniProtKB-KW"/>
</dbReference>
<proteinExistence type="inferred from homology"/>
<dbReference type="HAMAP" id="MF_00454">
    <property type="entry name" value="FluC"/>
    <property type="match status" value="1"/>
</dbReference>
<gene>
    <name evidence="10" type="primary">fluC</name>
    <name evidence="10" type="synonym">crcB</name>
    <name evidence="11" type="ORF">HU830_00165</name>
</gene>
<dbReference type="Proteomes" id="UP000563523">
    <property type="component" value="Unassembled WGS sequence"/>
</dbReference>
<evidence type="ECO:0000256" key="2">
    <source>
        <dbReference type="ARBA" id="ARBA00022475"/>
    </source>
</evidence>
<feature type="binding site" evidence="10">
    <location>
        <position position="75"/>
    </location>
    <ligand>
        <name>Na(+)</name>
        <dbReference type="ChEBI" id="CHEBI:29101"/>
        <note>structural</note>
    </ligand>
</feature>
<evidence type="ECO:0000256" key="1">
    <source>
        <dbReference type="ARBA" id="ARBA00004651"/>
    </source>
</evidence>
<evidence type="ECO:0000256" key="10">
    <source>
        <dbReference type="HAMAP-Rule" id="MF_00454"/>
    </source>
</evidence>
<comment type="activity regulation">
    <text evidence="10">Na(+) is not transported, but it plays an essential structural role and its presence is essential for fluoride channel function.</text>
</comment>
<dbReference type="GO" id="GO:0140114">
    <property type="term" value="P:cellular detoxification of fluoride"/>
    <property type="evidence" value="ECO:0007669"/>
    <property type="project" value="UniProtKB-UniRule"/>
</dbReference>
<evidence type="ECO:0000313" key="11">
    <source>
        <dbReference type="EMBL" id="NVY95624.1"/>
    </source>
</evidence>
<evidence type="ECO:0000256" key="6">
    <source>
        <dbReference type="ARBA" id="ARBA00023303"/>
    </source>
</evidence>
<evidence type="ECO:0000256" key="8">
    <source>
        <dbReference type="ARBA" id="ARBA00035585"/>
    </source>
</evidence>
<feature type="transmembrane region" description="Helical" evidence="10">
    <location>
        <begin position="31"/>
        <end position="49"/>
    </location>
</feature>
<dbReference type="AlphaFoldDB" id="A0A850QV23"/>
<comment type="subcellular location">
    <subcellularLocation>
        <location evidence="1 10">Cell membrane</location>
        <topology evidence="1 10">Multi-pass membrane protein</topology>
    </subcellularLocation>
</comment>
<keyword evidence="5 10" id="KW-0472">Membrane</keyword>
<keyword evidence="12" id="KW-1185">Reference proteome</keyword>